<dbReference type="EMBL" id="CP126212">
    <property type="protein sequence ID" value="WIA14463.1"/>
    <property type="molecule type" value="Genomic_DNA"/>
</dbReference>
<gene>
    <name evidence="16" type="ORF">OEZ85_002988</name>
</gene>
<evidence type="ECO:0000256" key="1">
    <source>
        <dbReference type="ARBA" id="ARBA00002347"/>
    </source>
</evidence>
<keyword evidence="5" id="KW-0602">Photosynthesis</keyword>
<dbReference type="Gene3D" id="1.10.760.10">
    <property type="entry name" value="Cytochrome c-like domain"/>
    <property type="match status" value="1"/>
</dbReference>
<proteinExistence type="inferred from homology"/>
<keyword evidence="17" id="KW-1185">Reference proteome</keyword>
<keyword evidence="7 14" id="KW-0479">Metal-binding</keyword>
<evidence type="ECO:0000313" key="16">
    <source>
        <dbReference type="EMBL" id="WIA14463.1"/>
    </source>
</evidence>
<sequence>MHCSIRTGLRPTAAGPAKVGRAACIRPQAVRSEAAADRQADSWASIAATGALTALVAAATLLSSSAAQAGADLALGKQTFEANCAACHAGGNNSVIPDHTLRKAAMEQFLQGGFNLEAITYQVENGKGAMPAWSGTLDDDEIAAVAAYVYDQASGDKW</sequence>
<keyword evidence="10" id="KW-0793">Thylakoid</keyword>
<comment type="function">
    <text evidence="1">Functions as an electron carrier between membrane-bound cytochrome b6-f and photosystem I in oxygenic photosynthesis.</text>
</comment>
<keyword evidence="9 14" id="KW-0408">Iron</keyword>
<accession>A0ABY8U476</accession>
<evidence type="ECO:0000256" key="2">
    <source>
        <dbReference type="ARBA" id="ARBA00004456"/>
    </source>
</evidence>
<dbReference type="InterPro" id="IPR009056">
    <property type="entry name" value="Cyt_c-like_dom"/>
</dbReference>
<dbReference type="SUPFAM" id="SSF46626">
    <property type="entry name" value="Cytochrome c"/>
    <property type="match status" value="1"/>
</dbReference>
<dbReference type="PANTHER" id="PTHR34688">
    <property type="entry name" value="CYTOCHROME C6, CHLOROPLASTIC"/>
    <property type="match status" value="1"/>
</dbReference>
<evidence type="ECO:0000256" key="11">
    <source>
        <dbReference type="ARBA" id="ARBA00030448"/>
    </source>
</evidence>
<dbReference type="InterPro" id="IPR008168">
    <property type="entry name" value="Cyt_C_IC"/>
</dbReference>
<evidence type="ECO:0000256" key="7">
    <source>
        <dbReference type="ARBA" id="ARBA00022723"/>
    </source>
</evidence>
<keyword evidence="4" id="KW-0813">Transport</keyword>
<evidence type="ECO:0000259" key="15">
    <source>
        <dbReference type="PROSITE" id="PS51007"/>
    </source>
</evidence>
<organism evidence="16 17">
    <name type="scientific">Tetradesmus obliquus</name>
    <name type="common">Green alga</name>
    <name type="synonym">Acutodesmus obliquus</name>
    <dbReference type="NCBI Taxonomy" id="3088"/>
    <lineage>
        <taxon>Eukaryota</taxon>
        <taxon>Viridiplantae</taxon>
        <taxon>Chlorophyta</taxon>
        <taxon>core chlorophytes</taxon>
        <taxon>Chlorophyceae</taxon>
        <taxon>CS clade</taxon>
        <taxon>Sphaeropleales</taxon>
        <taxon>Scenedesmaceae</taxon>
        <taxon>Tetradesmus</taxon>
    </lineage>
</organism>
<name>A0ABY8U476_TETOB</name>
<evidence type="ECO:0000256" key="8">
    <source>
        <dbReference type="ARBA" id="ARBA00022982"/>
    </source>
</evidence>
<dbReference type="PANTHER" id="PTHR34688:SF2">
    <property type="entry name" value="CYTOCHROME C6, CHLOROPLASTIC"/>
    <property type="match status" value="1"/>
</dbReference>
<feature type="domain" description="Cytochrome c" evidence="15">
    <location>
        <begin position="71"/>
        <end position="153"/>
    </location>
</feature>
<evidence type="ECO:0000256" key="13">
    <source>
        <dbReference type="ARBA" id="ARBA00033211"/>
    </source>
</evidence>
<evidence type="ECO:0000256" key="10">
    <source>
        <dbReference type="ARBA" id="ARBA00023078"/>
    </source>
</evidence>
<evidence type="ECO:0000256" key="12">
    <source>
        <dbReference type="ARBA" id="ARBA00031247"/>
    </source>
</evidence>
<dbReference type="PRINTS" id="PR00605">
    <property type="entry name" value="CYTCHROMECIC"/>
</dbReference>
<dbReference type="InterPro" id="IPR036909">
    <property type="entry name" value="Cyt_c-like_dom_sf"/>
</dbReference>
<evidence type="ECO:0000256" key="3">
    <source>
        <dbReference type="ARBA" id="ARBA00009650"/>
    </source>
</evidence>
<dbReference type="PROSITE" id="PS51007">
    <property type="entry name" value="CYTC"/>
    <property type="match status" value="1"/>
</dbReference>
<dbReference type="InterPro" id="IPR023655">
    <property type="entry name" value="Cyt_C6"/>
</dbReference>
<evidence type="ECO:0000256" key="4">
    <source>
        <dbReference type="ARBA" id="ARBA00022448"/>
    </source>
</evidence>
<comment type="similarity">
    <text evidence="3">Belongs to the cytochrome c family. PetJ subfamily.</text>
</comment>
<protein>
    <recommendedName>
        <fullName evidence="13">Cytochrome c-553</fullName>
    </recommendedName>
    <alternativeName>
        <fullName evidence="12">Cytochrome c553</fullName>
    </alternativeName>
    <alternativeName>
        <fullName evidence="11">Soluble cytochrome f</fullName>
    </alternativeName>
</protein>
<evidence type="ECO:0000313" key="17">
    <source>
        <dbReference type="Proteomes" id="UP001244341"/>
    </source>
</evidence>
<dbReference type="Proteomes" id="UP001244341">
    <property type="component" value="Chromosome 5b"/>
</dbReference>
<evidence type="ECO:0000256" key="5">
    <source>
        <dbReference type="ARBA" id="ARBA00022531"/>
    </source>
</evidence>
<evidence type="ECO:0000256" key="14">
    <source>
        <dbReference type="PROSITE-ProRule" id="PRU00433"/>
    </source>
</evidence>
<dbReference type="Pfam" id="PF13442">
    <property type="entry name" value="Cytochrome_CBB3"/>
    <property type="match status" value="1"/>
</dbReference>
<evidence type="ECO:0000256" key="9">
    <source>
        <dbReference type="ARBA" id="ARBA00023004"/>
    </source>
</evidence>
<keyword evidence="6 14" id="KW-0349">Heme</keyword>
<evidence type="ECO:0000256" key="6">
    <source>
        <dbReference type="ARBA" id="ARBA00022617"/>
    </source>
</evidence>
<comment type="subcellular location">
    <subcellularLocation>
        <location evidence="2">Plastid</location>
        <location evidence="2">Chloroplast thylakoid lumen</location>
    </subcellularLocation>
</comment>
<reference evidence="16 17" key="1">
    <citation type="submission" date="2023-05" db="EMBL/GenBank/DDBJ databases">
        <title>A 100% complete, gapless, phased diploid assembly of the Scenedesmus obliquus UTEX 3031 genome.</title>
        <authorList>
            <person name="Biondi T.C."/>
            <person name="Hanschen E.R."/>
            <person name="Kwon T."/>
            <person name="Eng W."/>
            <person name="Kruse C.P.S."/>
            <person name="Koehler S.I."/>
            <person name="Kunde Y."/>
            <person name="Gleasner C.D."/>
            <person name="You Mak K.T."/>
            <person name="Polle J."/>
            <person name="Hovde B.T."/>
            <person name="Starkenburg S.R."/>
        </authorList>
    </citation>
    <scope>NUCLEOTIDE SEQUENCE [LARGE SCALE GENOMIC DNA]</scope>
    <source>
        <strain evidence="16 17">DOE0152z</strain>
    </source>
</reference>
<keyword evidence="8" id="KW-0249">Electron transport</keyword>